<protein>
    <submittedName>
        <fullName evidence="5">30S ribosomal protein S1</fullName>
    </submittedName>
</protein>
<evidence type="ECO:0000256" key="1">
    <source>
        <dbReference type="ARBA" id="ARBA00006767"/>
    </source>
</evidence>
<keyword evidence="2 5" id="KW-0689">Ribosomal protein</keyword>
<dbReference type="GO" id="GO:0003735">
    <property type="term" value="F:structural constituent of ribosome"/>
    <property type="evidence" value="ECO:0007669"/>
    <property type="project" value="TreeGrafter"/>
</dbReference>
<gene>
    <name evidence="5" type="primary">rps1</name>
</gene>
<dbReference type="GO" id="GO:0005840">
    <property type="term" value="C:ribosome"/>
    <property type="evidence" value="ECO:0007669"/>
    <property type="project" value="UniProtKB-KW"/>
</dbReference>
<dbReference type="InterPro" id="IPR050437">
    <property type="entry name" value="Ribos_protein_bS1-like"/>
</dbReference>
<dbReference type="RefSeq" id="YP_009257625.1">
    <property type="nucleotide sequence ID" value="NC_030338.1"/>
</dbReference>
<feature type="domain" description="S1 motif" evidence="4">
    <location>
        <begin position="115"/>
        <end position="179"/>
    </location>
</feature>
<dbReference type="Pfam" id="PF00575">
    <property type="entry name" value="S1"/>
    <property type="match status" value="3"/>
</dbReference>
<dbReference type="PANTHER" id="PTHR10724:SF7">
    <property type="entry name" value="SMALL RIBOSOMAL SUBUNIT PROTEIN BS1C"/>
    <property type="match status" value="1"/>
</dbReference>
<dbReference type="InterPro" id="IPR012340">
    <property type="entry name" value="NA-bd_OB-fold"/>
</dbReference>
<dbReference type="SUPFAM" id="SSF50249">
    <property type="entry name" value="Nucleic acid-binding proteins"/>
    <property type="match status" value="3"/>
</dbReference>
<organism evidence="5">
    <name type="scientific">Gastroclonium compressum</name>
    <name type="common">Red alga</name>
    <name type="synonym">Coeloseira compressa</name>
    <dbReference type="NCBI Taxonomy" id="1852973"/>
    <lineage>
        <taxon>Eukaryota</taxon>
        <taxon>Rhodophyta</taxon>
        <taxon>Florideophyceae</taxon>
        <taxon>Rhodymeniophycidae</taxon>
        <taxon>Rhodymeniales</taxon>
        <taxon>Champiaceae</taxon>
        <taxon>Coeloseira</taxon>
    </lineage>
</organism>
<keyword evidence="5" id="KW-0934">Plastid</keyword>
<evidence type="ECO:0000313" key="5">
    <source>
        <dbReference type="EMBL" id="ANH09708.1"/>
    </source>
</evidence>
<dbReference type="EMBL" id="KU053957">
    <property type="protein sequence ID" value="ANH09708.1"/>
    <property type="molecule type" value="Genomic_DNA"/>
</dbReference>
<dbReference type="GO" id="GO:1990904">
    <property type="term" value="C:ribonucleoprotein complex"/>
    <property type="evidence" value="ECO:0007669"/>
    <property type="project" value="UniProtKB-KW"/>
</dbReference>
<comment type="similarity">
    <text evidence="1">Belongs to the bacterial ribosomal protein bS1 family.</text>
</comment>
<reference evidence="5" key="1">
    <citation type="submission" date="2015-11" db="EMBL/GenBank/DDBJ databases">
        <authorList>
            <person name="Zhang Y."/>
            <person name="Guo Z."/>
        </authorList>
    </citation>
    <scope>NUCLEOTIDE SEQUENCE</scope>
</reference>
<dbReference type="SMART" id="SM00316">
    <property type="entry name" value="S1"/>
    <property type="match status" value="3"/>
</dbReference>
<evidence type="ECO:0000256" key="2">
    <source>
        <dbReference type="ARBA" id="ARBA00022980"/>
    </source>
</evidence>
<name>A0A173G0A8_GASCM</name>
<proteinExistence type="inferred from homology"/>
<reference evidence="5" key="2">
    <citation type="submission" date="2016-06" db="EMBL/GenBank/DDBJ databases">
        <title>Genomic and phylogenetic analysis of Gastroclonium compressum supports its reinstatement to Coeloseira (Champiaceae, Rhodophyta).</title>
        <authorList>
            <person name="Kilpatrick Z."/>
            <person name="Hughey J.R."/>
        </authorList>
    </citation>
    <scope>NUCLEOTIDE SEQUENCE</scope>
</reference>
<keyword evidence="3" id="KW-0687">Ribonucleoprotein</keyword>
<dbReference type="InterPro" id="IPR035104">
    <property type="entry name" value="Ribosomal_protein_S1-like"/>
</dbReference>
<dbReference type="GO" id="GO:0006412">
    <property type="term" value="P:translation"/>
    <property type="evidence" value="ECO:0007669"/>
    <property type="project" value="TreeGrafter"/>
</dbReference>
<evidence type="ECO:0000259" key="4">
    <source>
        <dbReference type="PROSITE" id="PS50126"/>
    </source>
</evidence>
<feature type="domain" description="S1 motif" evidence="4">
    <location>
        <begin position="193"/>
        <end position="261"/>
    </location>
</feature>
<dbReference type="InterPro" id="IPR003029">
    <property type="entry name" value="S1_domain"/>
</dbReference>
<feature type="domain" description="S1 motif" evidence="4">
    <location>
        <begin position="26"/>
        <end position="97"/>
    </location>
</feature>
<dbReference type="Gene3D" id="2.40.50.140">
    <property type="entry name" value="Nucleic acid-binding proteins"/>
    <property type="match status" value="3"/>
</dbReference>
<evidence type="ECO:0000256" key="3">
    <source>
        <dbReference type="ARBA" id="ARBA00023274"/>
    </source>
</evidence>
<accession>A0A173G0A8</accession>
<dbReference type="GO" id="GO:0003729">
    <property type="term" value="F:mRNA binding"/>
    <property type="evidence" value="ECO:0007669"/>
    <property type="project" value="TreeGrafter"/>
</dbReference>
<dbReference type="PRINTS" id="PR00681">
    <property type="entry name" value="RIBOSOMALS1"/>
</dbReference>
<dbReference type="GeneID" id="27983286"/>
<dbReference type="PANTHER" id="PTHR10724">
    <property type="entry name" value="30S RIBOSOMAL PROTEIN S1"/>
    <property type="match status" value="1"/>
</dbReference>
<sequence length="262" mass="30396">MTKKIRFSSQALKEVLYKYQYNLNTGDIVTGNVFHEEKQGFLVDIGNKTAGYLPKKEVAFGNNLVHKIKDLFLVNQTREFFIIAKTNKSSQLLLSIKRLEYIRGWKRIKQLEKDDIIIHANIKKINRGGLLVEVEGIIGFIPSSHVVDTYNPNINKKRIIRCQLLLANEKHNKLILSEKRALLALNIKKFKIGDYIDGKIIDIKHYGLFVKIHNIHALLHISEIGDEHIQNIYKYFNIGDKIRVQIRHIDMKQGRISVSTRK</sequence>
<dbReference type="PROSITE" id="PS50126">
    <property type="entry name" value="S1"/>
    <property type="match status" value="3"/>
</dbReference>
<dbReference type="AlphaFoldDB" id="A0A173G0A8"/>
<geneLocation type="plastid" evidence="5"/>